<dbReference type="GO" id="GO:0046166">
    <property type="term" value="P:glyceraldehyde-3-phosphate biosynthetic process"/>
    <property type="evidence" value="ECO:0007669"/>
    <property type="project" value="TreeGrafter"/>
</dbReference>
<dbReference type="STRING" id="2094558.A0A314YYX7"/>
<accession>A0A314YYX7</accession>
<dbReference type="InterPro" id="IPR000652">
    <property type="entry name" value="Triosephosphate_isomerase"/>
</dbReference>
<evidence type="ECO:0000256" key="4">
    <source>
        <dbReference type="ARBA" id="ARBA00024331"/>
    </source>
</evidence>
<protein>
    <submittedName>
        <fullName evidence="6">Uncharacterized protein</fullName>
    </submittedName>
</protein>
<evidence type="ECO:0000313" key="6">
    <source>
        <dbReference type="EMBL" id="PQQ11699.1"/>
    </source>
</evidence>
<feature type="compositionally biased region" description="Polar residues" evidence="5">
    <location>
        <begin position="20"/>
        <end position="30"/>
    </location>
</feature>
<reference evidence="6 7" key="1">
    <citation type="submission" date="2018-02" db="EMBL/GenBank/DDBJ databases">
        <title>Draft genome of wild Prunus yedoensis var. nudiflora.</title>
        <authorList>
            <person name="Baek S."/>
            <person name="Kim J.-H."/>
            <person name="Choi K."/>
            <person name="Kim G.-B."/>
            <person name="Cho A."/>
            <person name="Jang H."/>
            <person name="Shin C.-H."/>
            <person name="Yu H.-J."/>
            <person name="Mun J.-H."/>
        </authorList>
    </citation>
    <scope>NUCLEOTIDE SEQUENCE [LARGE SCALE GENOMIC DNA]</scope>
    <source>
        <strain evidence="7">cv. Jeju island</strain>
        <tissue evidence="6">Leaf</tissue>
    </source>
</reference>
<dbReference type="InterPro" id="IPR013785">
    <property type="entry name" value="Aldolase_TIM"/>
</dbReference>
<dbReference type="GO" id="GO:0005829">
    <property type="term" value="C:cytosol"/>
    <property type="evidence" value="ECO:0007669"/>
    <property type="project" value="TreeGrafter"/>
</dbReference>
<proteinExistence type="inferred from homology"/>
<feature type="region of interest" description="Disordered" evidence="5">
    <location>
        <begin position="1"/>
        <end position="37"/>
    </location>
</feature>
<dbReference type="PANTHER" id="PTHR21139:SF37">
    <property type="entry name" value="OS01G0841600 PROTEIN"/>
    <property type="match status" value="1"/>
</dbReference>
<comment type="subunit">
    <text evidence="2">Homodimer.</text>
</comment>
<sequence>MVNSSNASEGQKMNKGVCSGVSSPNRAQSTQQAIPQPIEAQIVVGRFDLNSLPEERDDQLMAVAFYQDQPPSATDQDQPPPATDERQPPTVVDQQQPPVVADQDQPRLKRHRGRFRNSGSRPIEVEWPDWLPSTWKFIATKRKRGRTKNMIDKNGTTAEVKKIVTTLNEAEVPSEDIVEVVESPPFVFLAFVKILLRSDFHVAAQNCWVRKGGAFTESAEMLVNLGIPWVIVGHSERKLILNESNGKEYQAGRTLFWLMNQFGQLELGRLQALLRLRK</sequence>
<comment type="pathway">
    <text evidence="4">Carbohydrate biosynthesis.</text>
</comment>
<dbReference type="OrthoDB" id="10439095at2759"/>
<feature type="compositionally biased region" description="Polar residues" evidence="5">
    <location>
        <begin position="1"/>
        <end position="11"/>
    </location>
</feature>
<evidence type="ECO:0000256" key="2">
    <source>
        <dbReference type="ARBA" id="ARBA00011738"/>
    </source>
</evidence>
<evidence type="ECO:0000256" key="3">
    <source>
        <dbReference type="ARBA" id="ARBA00023235"/>
    </source>
</evidence>
<evidence type="ECO:0000256" key="1">
    <source>
        <dbReference type="ARBA" id="ARBA00007422"/>
    </source>
</evidence>
<dbReference type="Pfam" id="PF00121">
    <property type="entry name" value="TIM"/>
    <property type="match status" value="1"/>
</dbReference>
<feature type="compositionally biased region" description="Low complexity" evidence="5">
    <location>
        <begin position="88"/>
        <end position="103"/>
    </location>
</feature>
<dbReference type="PROSITE" id="PS51440">
    <property type="entry name" value="TIM_2"/>
    <property type="match status" value="1"/>
</dbReference>
<dbReference type="SUPFAM" id="SSF51351">
    <property type="entry name" value="Triosephosphate isomerase (TIM)"/>
    <property type="match status" value="1"/>
</dbReference>
<gene>
    <name evidence="6" type="ORF">Pyn_33443</name>
</gene>
<dbReference type="GO" id="GO:0019563">
    <property type="term" value="P:glycerol catabolic process"/>
    <property type="evidence" value="ECO:0007669"/>
    <property type="project" value="TreeGrafter"/>
</dbReference>
<feature type="region of interest" description="Disordered" evidence="5">
    <location>
        <begin position="70"/>
        <end position="116"/>
    </location>
</feature>
<keyword evidence="3" id="KW-0413">Isomerase</keyword>
<dbReference type="GO" id="GO:0006094">
    <property type="term" value="P:gluconeogenesis"/>
    <property type="evidence" value="ECO:0007669"/>
    <property type="project" value="TreeGrafter"/>
</dbReference>
<dbReference type="Gene3D" id="3.20.20.70">
    <property type="entry name" value="Aldolase class I"/>
    <property type="match status" value="1"/>
</dbReference>
<dbReference type="PANTHER" id="PTHR21139">
    <property type="entry name" value="TRIOSEPHOSPHATE ISOMERASE"/>
    <property type="match status" value="1"/>
</dbReference>
<dbReference type="GO" id="GO:0004807">
    <property type="term" value="F:triose-phosphate isomerase activity"/>
    <property type="evidence" value="ECO:0007669"/>
    <property type="project" value="InterPro"/>
</dbReference>
<comment type="similarity">
    <text evidence="1">Belongs to the triosephosphate isomerase family.</text>
</comment>
<dbReference type="Proteomes" id="UP000250321">
    <property type="component" value="Unassembled WGS sequence"/>
</dbReference>
<evidence type="ECO:0000313" key="7">
    <source>
        <dbReference type="Proteomes" id="UP000250321"/>
    </source>
</evidence>
<keyword evidence="7" id="KW-1185">Reference proteome</keyword>
<dbReference type="GO" id="GO:0006096">
    <property type="term" value="P:glycolytic process"/>
    <property type="evidence" value="ECO:0007669"/>
    <property type="project" value="TreeGrafter"/>
</dbReference>
<evidence type="ECO:0000256" key="5">
    <source>
        <dbReference type="SAM" id="MobiDB-lite"/>
    </source>
</evidence>
<organism evidence="6 7">
    <name type="scientific">Prunus yedoensis var. nudiflora</name>
    <dbReference type="NCBI Taxonomy" id="2094558"/>
    <lineage>
        <taxon>Eukaryota</taxon>
        <taxon>Viridiplantae</taxon>
        <taxon>Streptophyta</taxon>
        <taxon>Embryophyta</taxon>
        <taxon>Tracheophyta</taxon>
        <taxon>Spermatophyta</taxon>
        <taxon>Magnoliopsida</taxon>
        <taxon>eudicotyledons</taxon>
        <taxon>Gunneridae</taxon>
        <taxon>Pentapetalae</taxon>
        <taxon>rosids</taxon>
        <taxon>fabids</taxon>
        <taxon>Rosales</taxon>
        <taxon>Rosaceae</taxon>
        <taxon>Amygdaloideae</taxon>
        <taxon>Amygdaleae</taxon>
        <taxon>Prunus</taxon>
    </lineage>
</organism>
<dbReference type="AlphaFoldDB" id="A0A314YYX7"/>
<name>A0A314YYX7_PRUYE</name>
<comment type="caution">
    <text evidence="6">The sequence shown here is derived from an EMBL/GenBank/DDBJ whole genome shotgun (WGS) entry which is preliminary data.</text>
</comment>
<dbReference type="InterPro" id="IPR035990">
    <property type="entry name" value="TIM_sf"/>
</dbReference>
<dbReference type="EMBL" id="PJQY01000386">
    <property type="protein sequence ID" value="PQQ11699.1"/>
    <property type="molecule type" value="Genomic_DNA"/>
</dbReference>